<evidence type="ECO:0000313" key="4">
    <source>
        <dbReference type="Proteomes" id="UP000469081"/>
    </source>
</evidence>
<comment type="caution">
    <text evidence="3">The sequence shown here is derived from an EMBL/GenBank/DDBJ whole genome shotgun (WGS) entry which is preliminary data.</text>
</comment>
<feature type="transmembrane region" description="Helical" evidence="1">
    <location>
        <begin position="113"/>
        <end position="134"/>
    </location>
</feature>
<proteinExistence type="predicted"/>
<keyword evidence="3" id="KW-0482">Metalloprotease</keyword>
<dbReference type="AlphaFoldDB" id="A0A6I4RV02"/>
<feature type="domain" description="CAAX prenyl protease 2/Lysostaphin resistance protein A-like" evidence="2">
    <location>
        <begin position="183"/>
        <end position="273"/>
    </location>
</feature>
<feature type="transmembrane region" description="Helical" evidence="1">
    <location>
        <begin position="146"/>
        <end position="171"/>
    </location>
</feature>
<dbReference type="GO" id="GO:0004175">
    <property type="term" value="F:endopeptidase activity"/>
    <property type="evidence" value="ECO:0007669"/>
    <property type="project" value="UniProtKB-ARBA"/>
</dbReference>
<gene>
    <name evidence="3" type="ORF">FNC33_04280</name>
</gene>
<feature type="transmembrane region" description="Helical" evidence="1">
    <location>
        <begin position="214"/>
        <end position="234"/>
    </location>
</feature>
<dbReference type="RefSeq" id="WP_003041584.1">
    <property type="nucleotide sequence ID" value="NZ_VJEZ01000004.1"/>
</dbReference>
<feature type="transmembrane region" description="Helical" evidence="1">
    <location>
        <begin position="240"/>
        <end position="256"/>
    </location>
</feature>
<dbReference type="GO" id="GO:0008237">
    <property type="term" value="F:metallopeptidase activity"/>
    <property type="evidence" value="ECO:0007669"/>
    <property type="project" value="UniProtKB-KW"/>
</dbReference>
<keyword evidence="1" id="KW-0812">Transmembrane</keyword>
<keyword evidence="1" id="KW-1133">Transmembrane helix</keyword>
<dbReference type="InterPro" id="IPR003675">
    <property type="entry name" value="Rce1/LyrA-like_dom"/>
</dbReference>
<dbReference type="GO" id="GO:0006508">
    <property type="term" value="P:proteolysis"/>
    <property type="evidence" value="ECO:0007669"/>
    <property type="project" value="UniProtKB-KW"/>
</dbReference>
<protein>
    <submittedName>
        <fullName evidence="3">CPBP family intramembrane metalloprotease</fullName>
    </submittedName>
</protein>
<evidence type="ECO:0000256" key="1">
    <source>
        <dbReference type="SAM" id="Phobius"/>
    </source>
</evidence>
<feature type="transmembrane region" description="Helical" evidence="1">
    <location>
        <begin position="6"/>
        <end position="23"/>
    </location>
</feature>
<feature type="transmembrane region" description="Helical" evidence="1">
    <location>
        <begin position="75"/>
        <end position="93"/>
    </location>
</feature>
<dbReference type="EMBL" id="VJEZ01000004">
    <property type="protein sequence ID" value="MWZ39765.1"/>
    <property type="molecule type" value="Genomic_DNA"/>
</dbReference>
<dbReference type="Proteomes" id="UP000469081">
    <property type="component" value="Unassembled WGS sequence"/>
</dbReference>
<keyword evidence="1" id="KW-0472">Membrane</keyword>
<feature type="transmembrane region" description="Helical" evidence="1">
    <location>
        <begin position="183"/>
        <end position="202"/>
    </location>
</feature>
<feature type="transmembrane region" description="Helical" evidence="1">
    <location>
        <begin position="263"/>
        <end position="284"/>
    </location>
</feature>
<name>A0A6I4RV02_FRATU</name>
<evidence type="ECO:0000259" key="2">
    <source>
        <dbReference type="Pfam" id="PF02517"/>
    </source>
</evidence>
<keyword evidence="3" id="KW-0645">Protease</keyword>
<evidence type="ECO:0000313" key="3">
    <source>
        <dbReference type="EMBL" id="MWZ39765.1"/>
    </source>
</evidence>
<organism evidence="3 4">
    <name type="scientific">Francisella tularensis</name>
    <dbReference type="NCBI Taxonomy" id="263"/>
    <lineage>
        <taxon>Bacteria</taxon>
        <taxon>Pseudomonadati</taxon>
        <taxon>Pseudomonadota</taxon>
        <taxon>Gammaproteobacteria</taxon>
        <taxon>Thiotrichales</taxon>
        <taxon>Francisellaceae</taxon>
        <taxon>Francisella</taxon>
    </lineage>
</organism>
<accession>A0A6I4RV02</accession>
<dbReference type="GO" id="GO:0080120">
    <property type="term" value="P:CAAX-box protein maturation"/>
    <property type="evidence" value="ECO:0007669"/>
    <property type="project" value="UniProtKB-ARBA"/>
</dbReference>
<keyword evidence="3" id="KW-0378">Hydrolase</keyword>
<sequence>MINLLFIYLAYILAIVSLLSLWMIKFRIFGYITITTSLVFALLSGVLNLTGLLVICVIAILIYLSFYFKDKKRVSLFFFIISAVILFLNYMHFFPGFNNICIIKNAQISQDAIAFSLYLNYSSIIPTYFLLLFSSEIGILESSNKLLLVIKSGIFYGLLASFILIPISYLFDFIRFDFKLTQYTLVFIFVNLIFTCLPEEIFWRGFIQSRLEKYFNSIIAIIITSFAFAFIHIAFAGTRFALLAFIASLIYGTAYSKTRKIEASIICHYLVNIGQFIFFTYPILAKAYPL</sequence>
<dbReference type="Pfam" id="PF02517">
    <property type="entry name" value="Rce1-like"/>
    <property type="match status" value="1"/>
</dbReference>
<reference evidence="3 4" key="1">
    <citation type="submission" date="2019-06" db="EMBL/GenBank/DDBJ databases">
        <title>Phylogeography and genetic diversity of Francisella tularensis subsp. holarctica in France (1947-2018).</title>
        <authorList>
            <person name="Kevin M."/>
            <person name="Madani N."/>
            <person name="Maurin M."/>
        </authorList>
    </citation>
    <scope>NUCLEOTIDE SEQUENCE [LARGE SCALE GENOMIC DNA]</scope>
    <source>
        <strain evidence="3 4">ATCC 15482</strain>
    </source>
</reference>